<evidence type="ECO:0000256" key="6">
    <source>
        <dbReference type="ARBA" id="ARBA00023004"/>
    </source>
</evidence>
<evidence type="ECO:0000256" key="7">
    <source>
        <dbReference type="ARBA" id="ARBA00023014"/>
    </source>
</evidence>
<dbReference type="eggNOG" id="COG0422">
    <property type="taxonomic scope" value="Bacteria"/>
</dbReference>
<evidence type="ECO:0000313" key="11">
    <source>
        <dbReference type="EMBL" id="ADL12297.1"/>
    </source>
</evidence>
<keyword evidence="2" id="KW-0004">4Fe-4S</keyword>
<dbReference type="RefSeq" id="WP_013277743.1">
    <property type="nucleotide sequence ID" value="NC_014378.1"/>
</dbReference>
<dbReference type="GO" id="GO:0070284">
    <property type="term" value="F:phosphomethylpyrimidine synthase activity"/>
    <property type="evidence" value="ECO:0007669"/>
    <property type="project" value="UniProtKB-EC"/>
</dbReference>
<dbReference type="InterPro" id="IPR038521">
    <property type="entry name" value="ThiC/Bza_core_dom"/>
</dbReference>
<sequence length="426" mass="47045">MTQLIKAKSGKITFEMEQIATREGIAPEVIRKKVAAGELVIPKNKERKTSFSQGFGAELKTKISTSVGLYDNYTDLKTELNKVDLAVELGTDAIMDLSKDGDIDNMRRQVLDNTELPVGTLPIYQAAKESQEKTDSILDMTVDDIFNIVEKQAADGVDFMGIHAGLKRDILDRLKFEGRVEGLVSHGGQILAGWMLHNDCENPFYEHYDRLLEIAKEYDVTISLADTFRPGAIEDSLDRAQVQELIILGELVEEGWNEGVQMMVKGPGHIPLDQIESTVQLQKELCHGAPYFTFGPLVTDLATGYDDINSAIGGAHAAAAGADLLCYVTPVEHLDFPTKEDIQQGVMAAKIAAQVGDLSKGDQRAWELEEKMAQARKELDWKEEIELALNPKHAEEIRSKRNPAGSDGCAMCGEYCAIKVVNEYLN</sequence>
<evidence type="ECO:0000256" key="3">
    <source>
        <dbReference type="ARBA" id="ARBA00022691"/>
    </source>
</evidence>
<dbReference type="GO" id="GO:0009228">
    <property type="term" value="P:thiamine biosynthetic process"/>
    <property type="evidence" value="ECO:0007669"/>
    <property type="project" value="UniProtKB-UniRule"/>
</dbReference>
<dbReference type="AlphaFoldDB" id="D9QVN8"/>
<dbReference type="Proteomes" id="UP000001661">
    <property type="component" value="Chromosome"/>
</dbReference>
<dbReference type="SFLD" id="SFLDG01114">
    <property type="entry name" value="phosphomethylpyrimidine_syntha"/>
    <property type="match status" value="1"/>
</dbReference>
<evidence type="ECO:0000256" key="4">
    <source>
        <dbReference type="ARBA" id="ARBA00022723"/>
    </source>
</evidence>
<dbReference type="NCBIfam" id="TIGR00190">
    <property type="entry name" value="thiC"/>
    <property type="match status" value="1"/>
</dbReference>
<evidence type="ECO:0000256" key="1">
    <source>
        <dbReference type="ARBA" id="ARBA00001966"/>
    </source>
</evidence>
<evidence type="ECO:0000313" key="12">
    <source>
        <dbReference type="Proteomes" id="UP000001661"/>
    </source>
</evidence>
<protein>
    <recommendedName>
        <fullName evidence="9">Phosphomethylpyrimidine synthase</fullName>
        <ecNumber evidence="9">4.1.99.17</ecNumber>
    </recommendedName>
</protein>
<name>D9QVN8_ACEAZ</name>
<evidence type="ECO:0000256" key="2">
    <source>
        <dbReference type="ARBA" id="ARBA00022485"/>
    </source>
</evidence>
<dbReference type="SFLD" id="SFLDF00407">
    <property type="entry name" value="phosphomethylpyrimidine_syntha"/>
    <property type="match status" value="1"/>
</dbReference>
<reference evidence="11 12" key="1">
    <citation type="journal article" date="2010" name="Stand. Genomic Sci.">
        <title>Complete genome sequence of Acetohalobium arabaticum type strain (Z-7288).</title>
        <authorList>
            <person name="Sikorski J."/>
            <person name="Lapidus A."/>
            <person name="Chertkov O."/>
            <person name="Lucas S."/>
            <person name="Copeland A."/>
            <person name="Glavina Del Rio T."/>
            <person name="Nolan M."/>
            <person name="Tice H."/>
            <person name="Cheng J.F."/>
            <person name="Han C."/>
            <person name="Brambilla E."/>
            <person name="Pitluck S."/>
            <person name="Liolios K."/>
            <person name="Ivanova N."/>
            <person name="Mavromatis K."/>
            <person name="Mikhailova N."/>
            <person name="Pati A."/>
            <person name="Bruce D."/>
            <person name="Detter C."/>
            <person name="Tapia R."/>
            <person name="Goodwin L."/>
            <person name="Chen A."/>
            <person name="Palaniappan K."/>
            <person name="Land M."/>
            <person name="Hauser L."/>
            <person name="Chang Y.J."/>
            <person name="Jeffries C.D."/>
            <person name="Rohde M."/>
            <person name="Goker M."/>
            <person name="Spring S."/>
            <person name="Woyke T."/>
            <person name="Bristow J."/>
            <person name="Eisen J.A."/>
            <person name="Markowitz V."/>
            <person name="Hugenholtz P."/>
            <person name="Kyrpides N.C."/>
            <person name="Klenk H.P."/>
        </authorList>
    </citation>
    <scope>NUCLEOTIDE SEQUENCE [LARGE SCALE GENOMIC DNA]</scope>
    <source>
        <strain evidence="12">ATCC 49924 / DSM 5501 / Z-7288</strain>
    </source>
</reference>
<dbReference type="KEGG" id="aar:Acear_0757"/>
<keyword evidence="6" id="KW-0408">Iron</keyword>
<keyword evidence="7" id="KW-0411">Iron-sulfur</keyword>
<dbReference type="PANTHER" id="PTHR30557:SF1">
    <property type="entry name" value="PHOSPHOMETHYLPYRIMIDINE SYNTHASE, CHLOROPLASTIC"/>
    <property type="match status" value="1"/>
</dbReference>
<dbReference type="HOGENOM" id="CLU_013181_2_2_9"/>
<evidence type="ECO:0000256" key="5">
    <source>
        <dbReference type="ARBA" id="ARBA00022833"/>
    </source>
</evidence>
<evidence type="ECO:0000256" key="10">
    <source>
        <dbReference type="SAM" id="Coils"/>
    </source>
</evidence>
<dbReference type="NCBIfam" id="NF009895">
    <property type="entry name" value="PRK13352.1"/>
    <property type="match status" value="1"/>
</dbReference>
<gene>
    <name evidence="11" type="ordered locus">Acear_0757</name>
</gene>
<dbReference type="Pfam" id="PF01964">
    <property type="entry name" value="ThiC_Rad_SAM"/>
    <property type="match status" value="1"/>
</dbReference>
<keyword evidence="10" id="KW-0175">Coiled coil</keyword>
<dbReference type="GO" id="GO:0051539">
    <property type="term" value="F:4 iron, 4 sulfur cluster binding"/>
    <property type="evidence" value="ECO:0007669"/>
    <property type="project" value="UniProtKB-KW"/>
</dbReference>
<organism evidence="11 12">
    <name type="scientific">Acetohalobium arabaticum (strain ATCC 49924 / DSM 5501 / Z-7288)</name>
    <dbReference type="NCBI Taxonomy" id="574087"/>
    <lineage>
        <taxon>Bacteria</taxon>
        <taxon>Bacillati</taxon>
        <taxon>Bacillota</taxon>
        <taxon>Clostridia</taxon>
        <taxon>Halanaerobiales</taxon>
        <taxon>Halobacteroidaceae</taxon>
        <taxon>Acetohalobium</taxon>
    </lineage>
</organism>
<proteinExistence type="predicted"/>
<keyword evidence="12" id="KW-1185">Reference proteome</keyword>
<keyword evidence="5" id="KW-0862">Zinc</keyword>
<dbReference type="Gene3D" id="3.20.20.540">
    <property type="entry name" value="Radical SAM ThiC family, central domain"/>
    <property type="match status" value="1"/>
</dbReference>
<keyword evidence="8" id="KW-0456">Lyase</keyword>
<feature type="coiled-coil region" evidence="10">
    <location>
        <begin position="358"/>
        <end position="385"/>
    </location>
</feature>
<keyword evidence="4" id="KW-0479">Metal-binding</keyword>
<comment type="cofactor">
    <cofactor evidence="1">
        <name>[4Fe-4S] cluster</name>
        <dbReference type="ChEBI" id="CHEBI:49883"/>
    </cofactor>
</comment>
<dbReference type="InterPro" id="IPR002817">
    <property type="entry name" value="ThiC/BzaA/B"/>
</dbReference>
<keyword evidence="3" id="KW-0949">S-adenosyl-L-methionine</keyword>
<accession>D9QVN8</accession>
<dbReference type="EC" id="4.1.99.17" evidence="9"/>
<evidence type="ECO:0000256" key="9">
    <source>
        <dbReference type="NCBIfam" id="TIGR00190"/>
    </source>
</evidence>
<dbReference type="PANTHER" id="PTHR30557">
    <property type="entry name" value="THIAMINE BIOSYNTHESIS PROTEIN THIC"/>
    <property type="match status" value="1"/>
</dbReference>
<dbReference type="GO" id="GO:0046872">
    <property type="term" value="F:metal ion binding"/>
    <property type="evidence" value="ECO:0007669"/>
    <property type="project" value="UniProtKB-KW"/>
</dbReference>
<evidence type="ECO:0000256" key="8">
    <source>
        <dbReference type="ARBA" id="ARBA00023239"/>
    </source>
</evidence>
<dbReference type="STRING" id="574087.Acear_0757"/>
<dbReference type="SFLD" id="SFLDS00113">
    <property type="entry name" value="Radical_SAM_Phosphomethylpyrim"/>
    <property type="match status" value="1"/>
</dbReference>
<dbReference type="EMBL" id="CP002105">
    <property type="protein sequence ID" value="ADL12297.1"/>
    <property type="molecule type" value="Genomic_DNA"/>
</dbReference>